<dbReference type="Pfam" id="PF12094">
    <property type="entry name" value="DUF3570"/>
    <property type="match status" value="1"/>
</dbReference>
<dbReference type="RefSeq" id="WP_136929359.1">
    <property type="nucleotide sequence ID" value="NZ_SSMQ01000011.1"/>
</dbReference>
<name>A0A4U1JE37_9BACT</name>
<protein>
    <submittedName>
        <fullName evidence="2">DUF3570 domain-containing protein</fullName>
    </submittedName>
</protein>
<evidence type="ECO:0000256" key="1">
    <source>
        <dbReference type="SAM" id="SignalP"/>
    </source>
</evidence>
<feature type="chain" id="PRO_5020920822" evidence="1">
    <location>
        <begin position="32"/>
        <end position="701"/>
    </location>
</feature>
<organism evidence="2 3">
    <name type="scientific">Polyangium fumosum</name>
    <dbReference type="NCBI Taxonomy" id="889272"/>
    <lineage>
        <taxon>Bacteria</taxon>
        <taxon>Pseudomonadati</taxon>
        <taxon>Myxococcota</taxon>
        <taxon>Polyangia</taxon>
        <taxon>Polyangiales</taxon>
        <taxon>Polyangiaceae</taxon>
        <taxon>Polyangium</taxon>
    </lineage>
</organism>
<sequence length="701" mass="75692">MRRARQLIRAFLLPAAVFALVGLTDAGPSYAGDKDADGLVAVAEAMNEFVEGKYDKALSRLDTALKACKGKACEPSVRAEIQMAIGVVQGAGKKKLDAAKKAFESALKEDANVKLDKQWATKELEKTFTEARQVLGPARPPPTKQQMASVTAAQGALAQKDWSGCMQTLIAEMATSSEFAAGKLMLAKCQDAGGLLLEAAADAQIAAKFAEEENNAAVGEEAKALLEKLQIDTPTITLQIPSSWSEVEIKIDGVVVPADKVKQPIPHNPGKATIEAKGKRGKFPTQYKSTEAFDRGEQITVNVDQGNAGGNNSAVFQCMQAARTPADMQRCIDTGGKGRGFTLKAGVETMFYTDTLSTTVVSPAAYISGENPTAGWQVGGSFIVDVVSTASPDIVATASRRWNERRFAGSLSGDFKVGPAKIGLNGAVSVEPDYLARSVGVAVSTDLKSKMVTPTLAYNVGFDVLSRAGTPFEVFREDILRHTIDAGVSLVIDPSTIVVVGGTAELVFGDTSKPYRHIPMFTQATADRVPLGATRQVVSQNRLPFAPLEQLPTERSRFALVGRAAKRFEKTTIRGDERVYVDTWGQMASTTDARFFFDVNDDLRLGSHLRFNIQSSVDFWKRAYVATQSATGWNVPEFRSSDRELGALMGFTLGANARYALARVLSAQLQVEGLYNQYFDHIYVFNRFGLFTAVTLELEVD</sequence>
<comment type="caution">
    <text evidence="2">The sequence shown here is derived from an EMBL/GenBank/DDBJ whole genome shotgun (WGS) entry which is preliminary data.</text>
</comment>
<dbReference type="AlphaFoldDB" id="A0A4U1JE37"/>
<dbReference type="OrthoDB" id="5478591at2"/>
<dbReference type="EMBL" id="SSMQ01000011">
    <property type="protein sequence ID" value="TKD09249.1"/>
    <property type="molecule type" value="Genomic_DNA"/>
</dbReference>
<reference evidence="2 3" key="1">
    <citation type="submission" date="2019-04" db="EMBL/GenBank/DDBJ databases">
        <authorList>
            <person name="Li Y."/>
            <person name="Wang J."/>
        </authorList>
    </citation>
    <scope>NUCLEOTIDE SEQUENCE [LARGE SCALE GENOMIC DNA]</scope>
    <source>
        <strain evidence="2 3">DSM 14668</strain>
    </source>
</reference>
<evidence type="ECO:0000313" key="2">
    <source>
        <dbReference type="EMBL" id="TKD09249.1"/>
    </source>
</evidence>
<accession>A0A4U1JE37</accession>
<keyword evidence="3" id="KW-1185">Reference proteome</keyword>
<gene>
    <name evidence="2" type="ORF">E8A74_13335</name>
</gene>
<evidence type="ECO:0000313" key="3">
    <source>
        <dbReference type="Proteomes" id="UP000309215"/>
    </source>
</evidence>
<keyword evidence="1" id="KW-0732">Signal</keyword>
<proteinExistence type="predicted"/>
<dbReference type="InterPro" id="IPR021953">
    <property type="entry name" value="DUF3570"/>
</dbReference>
<dbReference type="Proteomes" id="UP000309215">
    <property type="component" value="Unassembled WGS sequence"/>
</dbReference>
<feature type="signal peptide" evidence="1">
    <location>
        <begin position="1"/>
        <end position="31"/>
    </location>
</feature>